<dbReference type="Gene3D" id="1.10.10.60">
    <property type="entry name" value="Homeodomain-like"/>
    <property type="match status" value="1"/>
</dbReference>
<dbReference type="InterPro" id="IPR009057">
    <property type="entry name" value="Homeodomain-like_sf"/>
</dbReference>
<evidence type="ECO:0000313" key="4">
    <source>
        <dbReference type="EMBL" id="ALC19519.1"/>
    </source>
</evidence>
<protein>
    <submittedName>
        <fullName evidence="4">AraC family transcriptional regulator</fullName>
    </submittedName>
</protein>
<sequence length="377" mass="40215">MTLDRQRARITEWTPEEGCVVPPGSHPHRVAVLALDGVMTFELGIPARIFGTARDADGTALYAVDVCTPDGASVRTEAGFSIDVQHGAEALERADTVVVAATHRLGVIGEQGVLPEPVAAAVARIRPGTRIVSICTGAFVLAAAGLLDGRPATTHWAEAEHFRRLFPRVRFDEDVLFVDDGDLLTSAGAAAGVDVCLHLVRRDHGSALANQVARRCIVPPWRDGGQAQYIERPVPAPTAATTAPTRAWALERLHRPLTLGELAGHAGMSVRTFTRRFRDEAGVTPGQWLTAQRVEFAKQLLETSDLSIDLVADRAGFGSANSLRQHMRELVGVSPAAYRRTFHASAGVPTARRRVVGPGASGVARGRQGPGARRATA</sequence>
<dbReference type="KEGG" id="spri:SPRI_1213"/>
<dbReference type="GO" id="GO:0043565">
    <property type="term" value="F:sequence-specific DNA binding"/>
    <property type="evidence" value="ECO:0007669"/>
    <property type="project" value="InterPro"/>
</dbReference>
<name>A0A0M3QHC5_STRPR</name>
<dbReference type="STRING" id="38300.SPRI_1213"/>
<dbReference type="SUPFAM" id="SSF52317">
    <property type="entry name" value="Class I glutamine amidotransferase-like"/>
    <property type="match status" value="1"/>
</dbReference>
<dbReference type="PANTHER" id="PTHR43130">
    <property type="entry name" value="ARAC-FAMILY TRANSCRIPTIONAL REGULATOR"/>
    <property type="match status" value="1"/>
</dbReference>
<dbReference type="Gene3D" id="3.40.50.880">
    <property type="match status" value="1"/>
</dbReference>
<accession>A0A0M3QHC5</accession>
<dbReference type="PANTHER" id="PTHR43130:SF3">
    <property type="entry name" value="HTH-TYPE TRANSCRIPTIONAL REGULATOR RV1931C"/>
    <property type="match status" value="1"/>
</dbReference>
<dbReference type="CDD" id="cd03137">
    <property type="entry name" value="GATase1_AraC_1"/>
    <property type="match status" value="1"/>
</dbReference>
<reference evidence="4 5" key="1">
    <citation type="submission" date="2015-08" db="EMBL/GenBank/DDBJ databases">
        <title>Genome sequence of the pristinamycin over-producing bacterium Streptomyces pristinaespiralis HCCB10218.</title>
        <authorList>
            <person name="Tian J."/>
            <person name="Yang J."/>
            <person name="Li L."/>
            <person name="Ruan L."/>
            <person name="Wei W."/>
            <person name="Zheng G."/>
            <person name="Wei Z."/>
            <person name="Yang S."/>
            <person name="Ge M."/>
            <person name="Jiang W."/>
            <person name="Lu Y."/>
        </authorList>
    </citation>
    <scope>NUCLEOTIDE SEQUENCE [LARGE SCALE GENOMIC DNA]</scope>
    <source>
        <strain evidence="4 5">HCCB 10218</strain>
    </source>
</reference>
<evidence type="ECO:0000256" key="3">
    <source>
        <dbReference type="SAM" id="MobiDB-lite"/>
    </source>
</evidence>
<dbReference type="InterPro" id="IPR029062">
    <property type="entry name" value="Class_I_gatase-like"/>
</dbReference>
<dbReference type="SMART" id="SM00342">
    <property type="entry name" value="HTH_ARAC"/>
    <property type="match status" value="1"/>
</dbReference>
<proteinExistence type="predicted"/>
<organism evidence="4">
    <name type="scientific">Streptomyces pristinaespiralis</name>
    <dbReference type="NCBI Taxonomy" id="38300"/>
    <lineage>
        <taxon>Bacteria</taxon>
        <taxon>Bacillati</taxon>
        <taxon>Actinomycetota</taxon>
        <taxon>Actinomycetes</taxon>
        <taxon>Kitasatosporales</taxon>
        <taxon>Streptomycetaceae</taxon>
        <taxon>Streptomyces</taxon>
    </lineage>
</organism>
<evidence type="ECO:0000256" key="1">
    <source>
        <dbReference type="ARBA" id="ARBA00023015"/>
    </source>
</evidence>
<dbReference type="InterPro" id="IPR052158">
    <property type="entry name" value="INH-QAR"/>
</dbReference>
<gene>
    <name evidence="4" type="ORF">SPRI_1213</name>
</gene>
<dbReference type="Pfam" id="PF12833">
    <property type="entry name" value="HTH_18"/>
    <property type="match status" value="1"/>
</dbReference>
<feature type="region of interest" description="Disordered" evidence="3">
    <location>
        <begin position="355"/>
        <end position="377"/>
    </location>
</feature>
<dbReference type="AlphaFoldDB" id="A0A0M3QHC5"/>
<dbReference type="SUPFAM" id="SSF46689">
    <property type="entry name" value="Homeodomain-like"/>
    <property type="match status" value="2"/>
</dbReference>
<dbReference type="InterPro" id="IPR002818">
    <property type="entry name" value="DJ-1/PfpI"/>
</dbReference>
<dbReference type="PROSITE" id="PS01124">
    <property type="entry name" value="HTH_ARAC_FAMILY_2"/>
    <property type="match status" value="1"/>
</dbReference>
<dbReference type="PATRIC" id="fig|38300.4.peg.1296"/>
<dbReference type="Proteomes" id="UP000060513">
    <property type="component" value="Chromosome"/>
</dbReference>
<keyword evidence="1" id="KW-0805">Transcription regulation</keyword>
<dbReference type="InterPro" id="IPR018060">
    <property type="entry name" value="HTH_AraC"/>
</dbReference>
<evidence type="ECO:0000256" key="2">
    <source>
        <dbReference type="ARBA" id="ARBA00023163"/>
    </source>
</evidence>
<dbReference type="Pfam" id="PF01965">
    <property type="entry name" value="DJ-1_PfpI"/>
    <property type="match status" value="1"/>
</dbReference>
<keyword evidence="2" id="KW-0804">Transcription</keyword>
<dbReference type="OrthoDB" id="3194870at2"/>
<dbReference type="EMBL" id="CP011340">
    <property type="protein sequence ID" value="ALC19519.1"/>
    <property type="molecule type" value="Genomic_DNA"/>
</dbReference>
<feature type="compositionally biased region" description="Low complexity" evidence="3">
    <location>
        <begin position="362"/>
        <end position="377"/>
    </location>
</feature>
<dbReference type="GO" id="GO:0003700">
    <property type="term" value="F:DNA-binding transcription factor activity"/>
    <property type="evidence" value="ECO:0007669"/>
    <property type="project" value="InterPro"/>
</dbReference>
<evidence type="ECO:0000313" key="5">
    <source>
        <dbReference type="Proteomes" id="UP000060513"/>
    </source>
</evidence>